<dbReference type="InterPro" id="IPR007474">
    <property type="entry name" value="ApaG_domain"/>
</dbReference>
<proteinExistence type="inferred from homology"/>
<comment type="caution">
    <text evidence="4">The sequence shown here is derived from an EMBL/GenBank/DDBJ whole genome shotgun (WGS) entry which is preliminary data.</text>
</comment>
<reference evidence="4 5" key="1">
    <citation type="submission" date="2023-04" db="EMBL/GenBank/DDBJ databases">
        <title>Marinobulbifer ophiurae gen. nov., sp. Nov., isolate from tissue of brittle star Ophioplocus japonicus.</title>
        <authorList>
            <person name="Kawano K."/>
            <person name="Sawayama S."/>
            <person name="Nakagawa S."/>
        </authorList>
    </citation>
    <scope>NUCLEOTIDE SEQUENCE [LARGE SCALE GENOMIC DNA]</scope>
    <source>
        <strain evidence="4 5">NKW57</strain>
    </source>
</reference>
<dbReference type="NCBIfam" id="NF003967">
    <property type="entry name" value="PRK05461.1"/>
    <property type="match status" value="1"/>
</dbReference>
<sequence>MSEQQFSDSIRVEAKATYLPHESVPDQQRFVFSYDIAITNRGETRAQLLSRYWLITDAEQRHQEVRGEGVIGQQPLLAPGETYNYQSFVVLETQTGTMEGSYQFRDVEGHLFDAEIPRFALVPPFALH</sequence>
<dbReference type="InterPro" id="IPR036767">
    <property type="entry name" value="ApaG_sf"/>
</dbReference>
<evidence type="ECO:0000256" key="1">
    <source>
        <dbReference type="ARBA" id="ARBA00017693"/>
    </source>
</evidence>
<dbReference type="PANTHER" id="PTHR14289:SF16">
    <property type="entry name" value="POLYMERASE DELTA-INTERACTING PROTEIN 2"/>
    <property type="match status" value="1"/>
</dbReference>
<feature type="domain" description="ApaG" evidence="3">
    <location>
        <begin position="4"/>
        <end position="128"/>
    </location>
</feature>
<keyword evidence="5" id="KW-1185">Reference proteome</keyword>
<dbReference type="HAMAP" id="MF_00791">
    <property type="entry name" value="ApaG"/>
    <property type="match status" value="1"/>
</dbReference>
<dbReference type="InterPro" id="IPR023065">
    <property type="entry name" value="Uncharacterised_ApaG"/>
</dbReference>
<name>A0ABQ6LUG6_9GAMM</name>
<evidence type="ECO:0000313" key="5">
    <source>
        <dbReference type="Proteomes" id="UP001224392"/>
    </source>
</evidence>
<evidence type="ECO:0000259" key="3">
    <source>
        <dbReference type="PROSITE" id="PS51087"/>
    </source>
</evidence>
<dbReference type="SUPFAM" id="SSF110069">
    <property type="entry name" value="ApaG-like"/>
    <property type="match status" value="1"/>
</dbReference>
<evidence type="ECO:0000256" key="2">
    <source>
        <dbReference type="HAMAP-Rule" id="MF_00791"/>
    </source>
</evidence>
<evidence type="ECO:0000313" key="4">
    <source>
        <dbReference type="EMBL" id="GMG85729.1"/>
    </source>
</evidence>
<gene>
    <name evidence="2 4" type="primary">apaG</name>
    <name evidence="4" type="ORF">MNKW57_00500</name>
</gene>
<dbReference type="Gene3D" id="2.60.40.1470">
    <property type="entry name" value="ApaG domain"/>
    <property type="match status" value="1"/>
</dbReference>
<organism evidence="4 5">
    <name type="scientific">Biformimicrobium ophioploci</name>
    <dbReference type="NCBI Taxonomy" id="3036711"/>
    <lineage>
        <taxon>Bacteria</taxon>
        <taxon>Pseudomonadati</taxon>
        <taxon>Pseudomonadota</taxon>
        <taxon>Gammaproteobacteria</taxon>
        <taxon>Cellvibrionales</taxon>
        <taxon>Microbulbiferaceae</taxon>
        <taxon>Biformimicrobium</taxon>
    </lineage>
</organism>
<dbReference type="Pfam" id="PF04379">
    <property type="entry name" value="DUF525"/>
    <property type="match status" value="1"/>
</dbReference>
<dbReference type="RefSeq" id="WP_285762259.1">
    <property type="nucleotide sequence ID" value="NZ_BSYJ01000001.1"/>
</dbReference>
<dbReference type="PROSITE" id="PS51087">
    <property type="entry name" value="APAG"/>
    <property type="match status" value="1"/>
</dbReference>
<protein>
    <recommendedName>
        <fullName evidence="1 2">Protein ApaG</fullName>
    </recommendedName>
</protein>
<dbReference type="PANTHER" id="PTHR14289">
    <property type="entry name" value="F-BOX ONLY PROTEIN 3"/>
    <property type="match status" value="1"/>
</dbReference>
<dbReference type="EMBL" id="BSYJ01000001">
    <property type="protein sequence ID" value="GMG85729.1"/>
    <property type="molecule type" value="Genomic_DNA"/>
</dbReference>
<accession>A0ABQ6LUG6</accession>
<dbReference type="Proteomes" id="UP001224392">
    <property type="component" value="Unassembled WGS sequence"/>
</dbReference>